<dbReference type="PANTHER" id="PTHR24559">
    <property type="entry name" value="TRANSPOSON TY3-I GAG-POL POLYPROTEIN"/>
    <property type="match status" value="1"/>
</dbReference>
<dbReference type="OrthoDB" id="6776860at2759"/>
<reference evidence="3" key="1">
    <citation type="journal article" date="2017" name="Nat. Ecol. Evol.">
        <title>Genome expansion and lineage-specific genetic innovations in the forest pathogenic fungi Armillaria.</title>
        <authorList>
            <person name="Sipos G."/>
            <person name="Prasanna A.N."/>
            <person name="Walter M.C."/>
            <person name="O'Connor E."/>
            <person name="Balint B."/>
            <person name="Krizsan K."/>
            <person name="Kiss B."/>
            <person name="Hess J."/>
            <person name="Varga T."/>
            <person name="Slot J."/>
            <person name="Riley R."/>
            <person name="Boka B."/>
            <person name="Rigling D."/>
            <person name="Barry K."/>
            <person name="Lee J."/>
            <person name="Mihaltcheva S."/>
            <person name="LaButti K."/>
            <person name="Lipzen A."/>
            <person name="Waldron R."/>
            <person name="Moloney N.M."/>
            <person name="Sperisen C."/>
            <person name="Kredics L."/>
            <person name="Vagvoelgyi C."/>
            <person name="Patrignani A."/>
            <person name="Fitzpatrick D."/>
            <person name="Nagy I."/>
            <person name="Doyle S."/>
            <person name="Anderson J.B."/>
            <person name="Grigoriev I.V."/>
            <person name="Gueldener U."/>
            <person name="Muensterkoetter M."/>
            <person name="Nagy L.G."/>
        </authorList>
    </citation>
    <scope>NUCLEOTIDE SEQUENCE [LARGE SCALE GENOMIC DNA]</scope>
    <source>
        <strain evidence="3">Ar21-2</strain>
    </source>
</reference>
<sequence>MSKVQCNATEPDDLAALPPVEGGPKTAEVPDDLIMATKLLDEVDLSSRLTDSQWSLLQKVILENQLAFGLDNHLGNNDACVEIHLKPDAQPVSLPPFLASPANQAVMDKQIDSWIQLGVIEPSQSPWAAPAFIVYRNSKPRIVIDYQKLNSMVIPDE</sequence>
<gene>
    <name evidence="2" type="ORF">ARMGADRAFT_1075145</name>
</gene>
<dbReference type="InterPro" id="IPR053134">
    <property type="entry name" value="RNA-dir_DNA_polymerase"/>
</dbReference>
<dbReference type="Gene3D" id="3.10.10.10">
    <property type="entry name" value="HIV Type 1 Reverse Transcriptase, subunit A, domain 1"/>
    <property type="match status" value="1"/>
</dbReference>
<dbReference type="AlphaFoldDB" id="A0A2H3DST3"/>
<dbReference type="InterPro" id="IPR043502">
    <property type="entry name" value="DNA/RNA_pol_sf"/>
</dbReference>
<evidence type="ECO:0000256" key="1">
    <source>
        <dbReference type="SAM" id="MobiDB-lite"/>
    </source>
</evidence>
<dbReference type="PANTHER" id="PTHR24559:SF444">
    <property type="entry name" value="REVERSE TRANSCRIPTASE DOMAIN-CONTAINING PROTEIN"/>
    <property type="match status" value="1"/>
</dbReference>
<dbReference type="STRING" id="47427.A0A2H3DST3"/>
<evidence type="ECO:0000313" key="3">
    <source>
        <dbReference type="Proteomes" id="UP000217790"/>
    </source>
</evidence>
<dbReference type="InParanoid" id="A0A2H3DST3"/>
<evidence type="ECO:0008006" key="4">
    <source>
        <dbReference type="Google" id="ProtNLM"/>
    </source>
</evidence>
<dbReference type="SUPFAM" id="SSF56672">
    <property type="entry name" value="DNA/RNA polymerases"/>
    <property type="match status" value="1"/>
</dbReference>
<feature type="region of interest" description="Disordered" evidence="1">
    <location>
        <begin position="1"/>
        <end position="27"/>
    </location>
</feature>
<organism evidence="2 3">
    <name type="scientific">Armillaria gallica</name>
    <name type="common">Bulbous honey fungus</name>
    <name type="synonym">Armillaria bulbosa</name>
    <dbReference type="NCBI Taxonomy" id="47427"/>
    <lineage>
        <taxon>Eukaryota</taxon>
        <taxon>Fungi</taxon>
        <taxon>Dikarya</taxon>
        <taxon>Basidiomycota</taxon>
        <taxon>Agaricomycotina</taxon>
        <taxon>Agaricomycetes</taxon>
        <taxon>Agaricomycetidae</taxon>
        <taxon>Agaricales</taxon>
        <taxon>Marasmiineae</taxon>
        <taxon>Physalacriaceae</taxon>
        <taxon>Armillaria</taxon>
    </lineage>
</organism>
<dbReference type="Proteomes" id="UP000217790">
    <property type="component" value="Unassembled WGS sequence"/>
</dbReference>
<name>A0A2H3DST3_ARMGA</name>
<protein>
    <recommendedName>
        <fullName evidence="4">DNA/RNA polymerase</fullName>
    </recommendedName>
</protein>
<accession>A0A2H3DST3</accession>
<evidence type="ECO:0000313" key="2">
    <source>
        <dbReference type="EMBL" id="PBK98289.1"/>
    </source>
</evidence>
<dbReference type="EMBL" id="KZ293648">
    <property type="protein sequence ID" value="PBK98289.1"/>
    <property type="molecule type" value="Genomic_DNA"/>
</dbReference>
<proteinExistence type="predicted"/>
<keyword evidence="3" id="KW-1185">Reference proteome</keyword>